<gene>
    <name evidence="1" type="ORF">PUW23_13320</name>
</gene>
<accession>A0AAX3MUI7</accession>
<dbReference type="Pfam" id="PF04237">
    <property type="entry name" value="YjbR"/>
    <property type="match status" value="1"/>
</dbReference>
<keyword evidence="1" id="KW-0238">DNA-binding</keyword>
<evidence type="ECO:0000313" key="1">
    <source>
        <dbReference type="EMBL" id="WDH80544.1"/>
    </source>
</evidence>
<dbReference type="GO" id="GO:0003677">
    <property type="term" value="F:DNA binding"/>
    <property type="evidence" value="ECO:0007669"/>
    <property type="project" value="UniProtKB-KW"/>
</dbReference>
<evidence type="ECO:0000313" key="2">
    <source>
        <dbReference type="Proteomes" id="UP001220962"/>
    </source>
</evidence>
<reference evidence="1" key="1">
    <citation type="submission" date="2023-02" db="EMBL/GenBank/DDBJ databases">
        <title>Pathogen: clinical or host-associated sample.</title>
        <authorList>
            <person name="Hergert J."/>
            <person name="Casey R."/>
            <person name="Wagner J."/>
            <person name="Young E.L."/>
            <person name="Oakeson K.F."/>
        </authorList>
    </citation>
    <scope>NUCLEOTIDE SEQUENCE</scope>
    <source>
        <strain evidence="1">2022CK-00830</strain>
    </source>
</reference>
<dbReference type="RefSeq" id="WP_047911839.1">
    <property type="nucleotide sequence ID" value="NZ_CP118101.1"/>
</dbReference>
<name>A0AAX3MUI7_9BACL</name>
<dbReference type="PANTHER" id="PTHR35145:SF1">
    <property type="entry name" value="CYTOPLASMIC PROTEIN"/>
    <property type="match status" value="1"/>
</dbReference>
<dbReference type="EMBL" id="CP118101">
    <property type="protein sequence ID" value="WDH80544.1"/>
    <property type="molecule type" value="Genomic_DNA"/>
</dbReference>
<dbReference type="InterPro" id="IPR007351">
    <property type="entry name" value="YjbR"/>
</dbReference>
<dbReference type="SUPFAM" id="SSF142906">
    <property type="entry name" value="YjbR-like"/>
    <property type="match status" value="1"/>
</dbReference>
<proteinExistence type="predicted"/>
<protein>
    <submittedName>
        <fullName evidence="1">MmcQ/YjbR family DNA-binding protein</fullName>
    </submittedName>
</protein>
<dbReference type="PANTHER" id="PTHR35145">
    <property type="entry name" value="CYTOPLASMIC PROTEIN-RELATED"/>
    <property type="match status" value="1"/>
</dbReference>
<dbReference type="InterPro" id="IPR058532">
    <property type="entry name" value="YjbR/MT2646/Rv2570-like"/>
</dbReference>
<dbReference type="InterPro" id="IPR038056">
    <property type="entry name" value="YjbR-like_sf"/>
</dbReference>
<dbReference type="Proteomes" id="UP001220962">
    <property type="component" value="Chromosome"/>
</dbReference>
<dbReference type="Gene3D" id="3.90.1150.30">
    <property type="match status" value="1"/>
</dbReference>
<sequence>MIKEEIISHCLTYNDVYKDQPFDDKWTVIRHKRNKKIFAMIFKLDGNLCLNLKCEPNKADLLRTIYDDVKPGYHMNKTHWNTIVLDRNMKEDDIFEMVHHSFELTKPKSKKQT</sequence>
<organism evidence="1 2">
    <name type="scientific">Paenibacillus urinalis</name>
    <dbReference type="NCBI Taxonomy" id="521520"/>
    <lineage>
        <taxon>Bacteria</taxon>
        <taxon>Bacillati</taxon>
        <taxon>Bacillota</taxon>
        <taxon>Bacilli</taxon>
        <taxon>Bacillales</taxon>
        <taxon>Paenibacillaceae</taxon>
        <taxon>Paenibacillus</taxon>
    </lineage>
</organism>
<dbReference type="AlphaFoldDB" id="A0AAX3MUI7"/>